<dbReference type="EMBL" id="GBRH01235179">
    <property type="protein sequence ID" value="JAD62716.1"/>
    <property type="molecule type" value="Transcribed_RNA"/>
</dbReference>
<organism evidence="1">
    <name type="scientific">Arundo donax</name>
    <name type="common">Giant reed</name>
    <name type="synonym">Donax arundinaceus</name>
    <dbReference type="NCBI Taxonomy" id="35708"/>
    <lineage>
        <taxon>Eukaryota</taxon>
        <taxon>Viridiplantae</taxon>
        <taxon>Streptophyta</taxon>
        <taxon>Embryophyta</taxon>
        <taxon>Tracheophyta</taxon>
        <taxon>Spermatophyta</taxon>
        <taxon>Magnoliopsida</taxon>
        <taxon>Liliopsida</taxon>
        <taxon>Poales</taxon>
        <taxon>Poaceae</taxon>
        <taxon>PACMAD clade</taxon>
        <taxon>Arundinoideae</taxon>
        <taxon>Arundineae</taxon>
        <taxon>Arundo</taxon>
    </lineage>
</organism>
<name>A0A0A9BH93_ARUDO</name>
<dbReference type="AlphaFoldDB" id="A0A0A9BH93"/>
<sequence>MMSNFEPEICTALSREHDMWHSLCRFR</sequence>
<accession>A0A0A9BH93</accession>
<evidence type="ECO:0000313" key="1">
    <source>
        <dbReference type="EMBL" id="JAD62716.1"/>
    </source>
</evidence>
<reference evidence="1" key="1">
    <citation type="submission" date="2014-09" db="EMBL/GenBank/DDBJ databases">
        <authorList>
            <person name="Magalhaes I.L.F."/>
            <person name="Oliveira U."/>
            <person name="Santos F.R."/>
            <person name="Vidigal T.H.D.A."/>
            <person name="Brescovit A.D."/>
            <person name="Santos A.J."/>
        </authorList>
    </citation>
    <scope>NUCLEOTIDE SEQUENCE</scope>
    <source>
        <tissue evidence="1">Shoot tissue taken approximately 20 cm above the soil surface</tissue>
    </source>
</reference>
<proteinExistence type="predicted"/>
<protein>
    <submittedName>
        <fullName evidence="1">Uncharacterized protein</fullName>
    </submittedName>
</protein>
<reference evidence="1" key="2">
    <citation type="journal article" date="2015" name="Data Brief">
        <title>Shoot transcriptome of the giant reed, Arundo donax.</title>
        <authorList>
            <person name="Barrero R.A."/>
            <person name="Guerrero F.D."/>
            <person name="Moolhuijzen P."/>
            <person name="Goolsby J.A."/>
            <person name="Tidwell J."/>
            <person name="Bellgard S.E."/>
            <person name="Bellgard M.I."/>
        </authorList>
    </citation>
    <scope>NUCLEOTIDE SEQUENCE</scope>
    <source>
        <tissue evidence="1">Shoot tissue taken approximately 20 cm above the soil surface</tissue>
    </source>
</reference>